<evidence type="ECO:0000313" key="2">
    <source>
        <dbReference type="Proteomes" id="UP000075903"/>
    </source>
</evidence>
<organism evidence="1 2">
    <name type="scientific">Anopheles merus</name>
    <name type="common">Mosquito</name>
    <dbReference type="NCBI Taxonomy" id="30066"/>
    <lineage>
        <taxon>Eukaryota</taxon>
        <taxon>Metazoa</taxon>
        <taxon>Ecdysozoa</taxon>
        <taxon>Arthropoda</taxon>
        <taxon>Hexapoda</taxon>
        <taxon>Insecta</taxon>
        <taxon>Pterygota</taxon>
        <taxon>Neoptera</taxon>
        <taxon>Endopterygota</taxon>
        <taxon>Diptera</taxon>
        <taxon>Nematocera</taxon>
        <taxon>Culicoidea</taxon>
        <taxon>Culicidae</taxon>
        <taxon>Anophelinae</taxon>
        <taxon>Anopheles</taxon>
    </lineage>
</organism>
<sequence length="132" mass="14327">MLTPDGNGTFLANGPLFMRRLKSKASNIHHHVGSTLDQLGGQLLGRLARISQRFGIKLLDQIVVQVRCNGALAEPWSKPHGSGPFVQSLGTVVPSEGIRVGPGTVRRLTTARRSQVGVLLVLERWKGVSKRD</sequence>
<dbReference type="Proteomes" id="UP000075903">
    <property type="component" value="Unassembled WGS sequence"/>
</dbReference>
<accession>A0A182VKB8</accession>
<protein>
    <submittedName>
        <fullName evidence="1">Uncharacterized protein</fullName>
    </submittedName>
</protein>
<proteinExistence type="predicted"/>
<keyword evidence="2" id="KW-1185">Reference proteome</keyword>
<evidence type="ECO:0000313" key="1">
    <source>
        <dbReference type="EnsemblMetazoa" id="AMEM016433-PA"/>
    </source>
</evidence>
<dbReference type="EnsemblMetazoa" id="AMEM016433-RA">
    <property type="protein sequence ID" value="AMEM016433-PA"/>
    <property type="gene ID" value="AMEM016433"/>
</dbReference>
<name>A0A182VKB8_ANOME</name>
<dbReference type="AlphaFoldDB" id="A0A182VKB8"/>
<reference evidence="1" key="1">
    <citation type="submission" date="2020-05" db="UniProtKB">
        <authorList>
            <consortium name="EnsemblMetazoa"/>
        </authorList>
    </citation>
    <scope>IDENTIFICATION</scope>
    <source>
        <strain evidence="1">MAF</strain>
    </source>
</reference>
<dbReference type="VEuPathDB" id="VectorBase:AMEM016433"/>